<keyword evidence="8" id="KW-0456">Lyase</keyword>
<dbReference type="Gene3D" id="3.40.50.970">
    <property type="match status" value="2"/>
</dbReference>
<dbReference type="GO" id="GO:0000287">
    <property type="term" value="F:magnesium ion binding"/>
    <property type="evidence" value="ECO:0007669"/>
    <property type="project" value="InterPro"/>
</dbReference>
<dbReference type="InParanoid" id="A0A5Q0BIM6"/>
<dbReference type="InterPro" id="IPR029035">
    <property type="entry name" value="DHS-like_NAD/FAD-binding_dom"/>
</dbReference>
<feature type="domain" description="Thiamine pyrophosphate enzyme TPP-binding" evidence="12">
    <location>
        <begin position="394"/>
        <end position="521"/>
    </location>
</feature>
<evidence type="ECO:0000313" key="15">
    <source>
        <dbReference type="Proteomes" id="UP000325755"/>
    </source>
</evidence>
<evidence type="ECO:0000256" key="9">
    <source>
        <dbReference type="PIRSR" id="PIRSR036565-2"/>
    </source>
</evidence>
<dbReference type="KEGG" id="mmob:F6R98_14430"/>
<feature type="binding site" evidence="9">
    <location>
        <position position="461"/>
    </location>
    <ligand>
        <name>Mg(2+)</name>
        <dbReference type="ChEBI" id="CHEBI:18420"/>
    </ligand>
</feature>
<dbReference type="PANTHER" id="PTHR43452">
    <property type="entry name" value="PYRUVATE DECARBOXYLASE"/>
    <property type="match status" value="1"/>
</dbReference>
<dbReference type="GO" id="GO:0005829">
    <property type="term" value="C:cytosol"/>
    <property type="evidence" value="ECO:0007669"/>
    <property type="project" value="TreeGrafter"/>
</dbReference>
<dbReference type="InterPro" id="IPR000399">
    <property type="entry name" value="TPP-bd_CS"/>
</dbReference>
<dbReference type="PIRSF" id="PIRSF036565">
    <property type="entry name" value="Pyruvt_ip_decrb"/>
    <property type="match status" value="1"/>
</dbReference>
<dbReference type="GO" id="GO:0000949">
    <property type="term" value="P:aromatic amino acid family catabolic process to alcohol via Ehrlich pathway"/>
    <property type="evidence" value="ECO:0007669"/>
    <property type="project" value="TreeGrafter"/>
</dbReference>
<reference evidence="14 15" key="1">
    <citation type="submission" date="2019-09" db="EMBL/GenBank/DDBJ databases">
        <title>Ecophysiology of the spiral-shaped methanotroph Methylospira mobilis as revealed by the complete genome sequence.</title>
        <authorList>
            <person name="Oshkin I.Y."/>
            <person name="Dedysh S.N."/>
            <person name="Miroshnikov K."/>
            <person name="Danilova O.V."/>
            <person name="Hakobyan A."/>
            <person name="Liesack W."/>
        </authorList>
    </citation>
    <scope>NUCLEOTIDE SEQUENCE [LARGE SCALE GENOMIC DNA]</scope>
    <source>
        <strain evidence="14 15">Shm1</strain>
    </source>
</reference>
<dbReference type="Pfam" id="PF00205">
    <property type="entry name" value="TPP_enzyme_M"/>
    <property type="match status" value="1"/>
</dbReference>
<dbReference type="CDD" id="cd02005">
    <property type="entry name" value="TPP_PDC_IPDC"/>
    <property type="match status" value="1"/>
</dbReference>
<evidence type="ECO:0000256" key="5">
    <source>
        <dbReference type="ARBA" id="ARBA00022793"/>
    </source>
</evidence>
<evidence type="ECO:0000256" key="10">
    <source>
        <dbReference type="RuleBase" id="RU362132"/>
    </source>
</evidence>
<feature type="binding site" evidence="9">
    <location>
        <position position="459"/>
    </location>
    <ligand>
        <name>Mg(2+)</name>
        <dbReference type="ChEBI" id="CHEBI:18420"/>
    </ligand>
</feature>
<dbReference type="InterPro" id="IPR029061">
    <property type="entry name" value="THDP-binding"/>
</dbReference>
<dbReference type="AlphaFoldDB" id="A0A5Q0BIM6"/>
<dbReference type="SUPFAM" id="SSF52467">
    <property type="entry name" value="DHS-like NAD/FAD-binding domain"/>
    <property type="match status" value="1"/>
</dbReference>
<evidence type="ECO:0000256" key="3">
    <source>
        <dbReference type="ARBA" id="ARBA00007812"/>
    </source>
</evidence>
<feature type="domain" description="Thiamine pyrophosphate enzyme N-terminal TPP-binding" evidence="13">
    <location>
        <begin position="7"/>
        <end position="108"/>
    </location>
</feature>
<dbReference type="SUPFAM" id="SSF52518">
    <property type="entry name" value="Thiamin diphosphate-binding fold (THDP-binding)"/>
    <property type="match status" value="2"/>
</dbReference>
<keyword evidence="5" id="KW-0210">Decarboxylase</keyword>
<comment type="similarity">
    <text evidence="3 10">Belongs to the TPP enzyme family.</text>
</comment>
<evidence type="ECO:0000259" key="11">
    <source>
        <dbReference type="Pfam" id="PF00205"/>
    </source>
</evidence>
<name>A0A5Q0BIM6_9GAMM</name>
<keyword evidence="6 9" id="KW-0460">Magnesium</keyword>
<gene>
    <name evidence="14" type="ORF">F6R98_14430</name>
</gene>
<comment type="cofactor">
    <cofactor evidence="1">
        <name>a metal cation</name>
        <dbReference type="ChEBI" id="CHEBI:25213"/>
    </cofactor>
</comment>
<evidence type="ECO:0000256" key="4">
    <source>
        <dbReference type="ARBA" id="ARBA00022723"/>
    </source>
</evidence>
<sequence>MPHYSSIGHYLLTRLYDNGVHHLFGVPGDYILRFYQQIYDSPIRHIGTTREDTAAFAADGYARCRGLSAVAVTYGVGALNVVNPIAGAYAESSPVVIISGAPGVNEQRDDPLLHHRFGPFRFQREIFERITCASAVLDDPYTALRQIDRVLAAAREYSKPVYIEIPRDRVETEGFSMPPESFVASGSDTASLQEAVEETLQLLSAATTPVLIAGVEIHRRGLQQKLRELVDLGQLPLAATLTGKSVIDEHHPYYLGIYEGAMGSVLARARVEQADLVMLLGVTLNDVDSGIYTAKIDANRMIRASLGEIYIHHHRYPRVLLADYVAALRDRLTPSIEPGLIPQAADEELAFPLSGQPIKLSRLISRLNRLLTPEMVVVSDTGDCLFAAIDLKVHESNFIANAFYTSMGFAVPAALGVQAACPERRALILVGDGAFQMTGTELSTIARLGLNPIVVVFNNRGYSTERFILDGPFNDISLWRFERLGEVFGPLAGFEAGVEEELEAALAGALAVRDRPSIINVHLEPGDPSPGMRRLAEHLGNKI</sequence>
<dbReference type="CDD" id="cd07038">
    <property type="entry name" value="TPP_PYR_PDC_IPDC_like"/>
    <property type="match status" value="1"/>
</dbReference>
<evidence type="ECO:0000256" key="7">
    <source>
        <dbReference type="ARBA" id="ARBA00023052"/>
    </source>
</evidence>
<accession>A0A5Q0BIM6</accession>
<proteinExistence type="inferred from homology"/>
<dbReference type="PANTHER" id="PTHR43452:SF30">
    <property type="entry name" value="PYRUVATE DECARBOXYLASE ISOZYME 1-RELATED"/>
    <property type="match status" value="1"/>
</dbReference>
<dbReference type="OrthoDB" id="9773408at2"/>
<dbReference type="GO" id="GO:0030976">
    <property type="term" value="F:thiamine pyrophosphate binding"/>
    <property type="evidence" value="ECO:0007669"/>
    <property type="project" value="InterPro"/>
</dbReference>
<dbReference type="InterPro" id="IPR047214">
    <property type="entry name" value="TPP_PDC_IPDC"/>
</dbReference>
<evidence type="ECO:0000256" key="6">
    <source>
        <dbReference type="ARBA" id="ARBA00022842"/>
    </source>
</evidence>
<comment type="cofactor">
    <cofactor evidence="9">
        <name>Mg(2+)</name>
        <dbReference type="ChEBI" id="CHEBI:18420"/>
    </cofactor>
    <text evidence="9">Binds 1 Mg(2+) per subunit.</text>
</comment>
<dbReference type="RefSeq" id="WP_153249655.1">
    <property type="nucleotide sequence ID" value="NZ_CP044205.1"/>
</dbReference>
<protein>
    <submittedName>
        <fullName evidence="14">Alpha-keto acid decarboxylase family protein</fullName>
    </submittedName>
</protein>
<dbReference type="GO" id="GO:0004737">
    <property type="term" value="F:pyruvate decarboxylase activity"/>
    <property type="evidence" value="ECO:0007669"/>
    <property type="project" value="TreeGrafter"/>
</dbReference>
<dbReference type="EMBL" id="CP044205">
    <property type="protein sequence ID" value="QFY43673.1"/>
    <property type="molecule type" value="Genomic_DNA"/>
</dbReference>
<dbReference type="InterPro" id="IPR012110">
    <property type="entry name" value="PDC/IPDC-like"/>
</dbReference>
<evidence type="ECO:0000256" key="8">
    <source>
        <dbReference type="ARBA" id="ARBA00023239"/>
    </source>
</evidence>
<feature type="domain" description="Thiamine pyrophosphate enzyme central" evidence="11">
    <location>
        <begin position="196"/>
        <end position="304"/>
    </location>
</feature>
<comment type="cofactor">
    <cofactor evidence="2">
        <name>thiamine diphosphate</name>
        <dbReference type="ChEBI" id="CHEBI:58937"/>
    </cofactor>
</comment>
<keyword evidence="7 10" id="KW-0786">Thiamine pyrophosphate</keyword>
<organism evidence="14 15">
    <name type="scientific">Candidatus Methylospira mobilis</name>
    <dbReference type="NCBI Taxonomy" id="1808979"/>
    <lineage>
        <taxon>Bacteria</taxon>
        <taxon>Pseudomonadati</taxon>
        <taxon>Pseudomonadota</taxon>
        <taxon>Gammaproteobacteria</taxon>
        <taxon>Methylococcales</taxon>
        <taxon>Methylococcaceae</taxon>
        <taxon>Candidatus Methylospira</taxon>
    </lineage>
</organism>
<evidence type="ECO:0000256" key="1">
    <source>
        <dbReference type="ARBA" id="ARBA00001920"/>
    </source>
</evidence>
<dbReference type="InterPro" id="IPR012000">
    <property type="entry name" value="Thiamin_PyroP_enz_cen_dom"/>
</dbReference>
<dbReference type="Proteomes" id="UP000325755">
    <property type="component" value="Chromosome"/>
</dbReference>
<evidence type="ECO:0000259" key="13">
    <source>
        <dbReference type="Pfam" id="PF02776"/>
    </source>
</evidence>
<evidence type="ECO:0000256" key="2">
    <source>
        <dbReference type="ARBA" id="ARBA00001964"/>
    </source>
</evidence>
<dbReference type="InterPro" id="IPR012001">
    <property type="entry name" value="Thiamin_PyroP_enz_TPP-bd_dom"/>
</dbReference>
<dbReference type="InterPro" id="IPR011766">
    <property type="entry name" value="TPP_enzyme_TPP-bd"/>
</dbReference>
<evidence type="ECO:0000313" key="14">
    <source>
        <dbReference type="EMBL" id="QFY43673.1"/>
    </source>
</evidence>
<dbReference type="Pfam" id="PF02776">
    <property type="entry name" value="TPP_enzyme_N"/>
    <property type="match status" value="1"/>
</dbReference>
<feature type="binding site" evidence="9">
    <location>
        <position position="432"/>
    </location>
    <ligand>
        <name>Mg(2+)</name>
        <dbReference type="ChEBI" id="CHEBI:18420"/>
    </ligand>
</feature>
<dbReference type="PROSITE" id="PS00187">
    <property type="entry name" value="TPP_ENZYMES"/>
    <property type="match status" value="1"/>
</dbReference>
<keyword evidence="4 9" id="KW-0479">Metal-binding</keyword>
<keyword evidence="15" id="KW-1185">Reference proteome</keyword>
<evidence type="ECO:0000259" key="12">
    <source>
        <dbReference type="Pfam" id="PF02775"/>
    </source>
</evidence>
<dbReference type="Gene3D" id="3.40.50.1220">
    <property type="entry name" value="TPP-binding domain"/>
    <property type="match status" value="1"/>
</dbReference>
<dbReference type="Pfam" id="PF02775">
    <property type="entry name" value="TPP_enzyme_C"/>
    <property type="match status" value="1"/>
</dbReference>
<dbReference type="InterPro" id="IPR047213">
    <property type="entry name" value="TPP_PYR_PDC_IPDC-like"/>
</dbReference>